<keyword evidence="1" id="KW-0472">Membrane</keyword>
<gene>
    <name evidence="2" type="ORF">G7081_06705</name>
</gene>
<proteinExistence type="predicted"/>
<evidence type="ECO:0000256" key="1">
    <source>
        <dbReference type="SAM" id="Phobius"/>
    </source>
</evidence>
<dbReference type="AlphaFoldDB" id="A0A6G8AP50"/>
<sequence>MEQTLFLISIAVLFLGFAFLGLSGGIFRLRALTNKKAWDGWTKPFLLIGAVLFLVGLVLVYIFYPYK</sequence>
<dbReference type="KEGG" id="vah:G7081_06705"/>
<dbReference type="EMBL" id="CP049886">
    <property type="protein sequence ID" value="QIL46776.1"/>
    <property type="molecule type" value="Genomic_DNA"/>
</dbReference>
<protein>
    <submittedName>
        <fullName evidence="2">Uncharacterized protein</fullName>
    </submittedName>
</protein>
<feature type="transmembrane region" description="Helical" evidence="1">
    <location>
        <begin position="6"/>
        <end position="24"/>
    </location>
</feature>
<dbReference type="Proteomes" id="UP000500890">
    <property type="component" value="Chromosome"/>
</dbReference>
<keyword evidence="1" id="KW-1133">Transmembrane helix</keyword>
<feature type="transmembrane region" description="Helical" evidence="1">
    <location>
        <begin position="45"/>
        <end position="64"/>
    </location>
</feature>
<organism evidence="2 3">
    <name type="scientific">Vagococcus coleopterorum</name>
    <dbReference type="NCBI Taxonomy" id="2714946"/>
    <lineage>
        <taxon>Bacteria</taxon>
        <taxon>Bacillati</taxon>
        <taxon>Bacillota</taxon>
        <taxon>Bacilli</taxon>
        <taxon>Lactobacillales</taxon>
        <taxon>Enterococcaceae</taxon>
        <taxon>Vagococcus</taxon>
    </lineage>
</organism>
<dbReference type="RefSeq" id="WP_166008164.1">
    <property type="nucleotide sequence ID" value="NZ_CP049886.1"/>
</dbReference>
<evidence type="ECO:0000313" key="3">
    <source>
        <dbReference type="Proteomes" id="UP000500890"/>
    </source>
</evidence>
<name>A0A6G8AP50_9ENTE</name>
<accession>A0A6G8AP50</accession>
<keyword evidence="1" id="KW-0812">Transmembrane</keyword>
<reference evidence="2 3" key="1">
    <citation type="submission" date="2020-03" db="EMBL/GenBank/DDBJ databases">
        <title>Vagococcus sp. nov., isolated from beetles.</title>
        <authorList>
            <person name="Hyun D.-W."/>
            <person name="Bae J.-W."/>
        </authorList>
    </citation>
    <scope>NUCLEOTIDE SEQUENCE [LARGE SCALE GENOMIC DNA]</scope>
    <source>
        <strain evidence="2 3">HDW17A</strain>
    </source>
</reference>
<evidence type="ECO:0000313" key="2">
    <source>
        <dbReference type="EMBL" id="QIL46776.1"/>
    </source>
</evidence>
<keyword evidence="3" id="KW-1185">Reference proteome</keyword>